<keyword evidence="5" id="KW-0547">Nucleotide-binding</keyword>
<keyword evidence="8" id="KW-0902">Two-component regulatory system</keyword>
<dbReference type="Proteomes" id="UP001230328">
    <property type="component" value="Unassembled WGS sequence"/>
</dbReference>
<sequence>MTSFDGLVERARSLPPLTADLLVVAVVGLFTASDAASNDPDYQQADGLTWLLLAVSLTALLWRRRWPVPVAIVTGAACAGWALHGHIGELLNLPVIVALYTVAVLGDRRRTLWTGLVASLVSGAVALRVGRDVANPQGLPLLEMIWPLVPLLLGEVIRTRRQLMDEYAARAVRAEEEREREAARRVHEERLRIARELHDIVAHTVTAMTVQAGVALDALDTRPEVSRRAMRQVRDSGKEAVGELRATVTVLRDHDSESTAPAPGLAQLPELVGRFTDSGVDAALRHDGTADGLSPMVELAAYRIVQEALTNVVKHSGARHAAVSVARHGDGLCVEIVDDGRASRIEPSAQPGPPSRTEPPSQLGPPPPLAAEGFGLVGMRERAAAVGGSIEYGPVSGGGFRVRAVLPVVLPAEALRGGQP</sequence>
<dbReference type="InterPro" id="IPR050482">
    <property type="entry name" value="Sensor_HK_TwoCompSys"/>
</dbReference>
<proteinExistence type="predicted"/>
<keyword evidence="6 13" id="KW-0418">Kinase</keyword>
<dbReference type="PANTHER" id="PTHR24421">
    <property type="entry name" value="NITRATE/NITRITE SENSOR PROTEIN NARX-RELATED"/>
    <property type="match status" value="1"/>
</dbReference>
<dbReference type="RefSeq" id="WP_307518865.1">
    <property type="nucleotide sequence ID" value="NZ_JAUSZI010000002.1"/>
</dbReference>
<keyword evidence="14" id="KW-1185">Reference proteome</keyword>
<protein>
    <recommendedName>
        <fullName evidence="2">histidine kinase</fullName>
        <ecNumber evidence="2">2.7.13.3</ecNumber>
    </recommendedName>
</protein>
<evidence type="ECO:0000259" key="12">
    <source>
        <dbReference type="Pfam" id="PF23539"/>
    </source>
</evidence>
<dbReference type="GO" id="GO:0016301">
    <property type="term" value="F:kinase activity"/>
    <property type="evidence" value="ECO:0007669"/>
    <property type="project" value="UniProtKB-KW"/>
</dbReference>
<dbReference type="SUPFAM" id="SSF55874">
    <property type="entry name" value="ATPase domain of HSP90 chaperone/DNA topoisomerase II/histidine kinase"/>
    <property type="match status" value="1"/>
</dbReference>
<keyword evidence="3" id="KW-0597">Phosphoprotein</keyword>
<feature type="compositionally biased region" description="Pro residues" evidence="9">
    <location>
        <begin position="350"/>
        <end position="369"/>
    </location>
</feature>
<dbReference type="InterPro" id="IPR036890">
    <property type="entry name" value="HATPase_C_sf"/>
</dbReference>
<evidence type="ECO:0000256" key="7">
    <source>
        <dbReference type="ARBA" id="ARBA00022840"/>
    </source>
</evidence>
<evidence type="ECO:0000256" key="4">
    <source>
        <dbReference type="ARBA" id="ARBA00022679"/>
    </source>
</evidence>
<dbReference type="Pfam" id="PF02518">
    <property type="entry name" value="HATPase_c"/>
    <property type="match status" value="1"/>
</dbReference>
<dbReference type="PANTHER" id="PTHR24421:SF10">
    <property type="entry name" value="NITRATE_NITRITE SENSOR PROTEIN NARQ"/>
    <property type="match status" value="1"/>
</dbReference>
<comment type="caution">
    <text evidence="13">The sequence shown here is derived from an EMBL/GenBank/DDBJ whole genome shotgun (WGS) entry which is preliminary data.</text>
</comment>
<evidence type="ECO:0000256" key="3">
    <source>
        <dbReference type="ARBA" id="ARBA00022553"/>
    </source>
</evidence>
<dbReference type="EMBL" id="JAUSZI010000002">
    <property type="protein sequence ID" value="MDQ1023717.1"/>
    <property type="molecule type" value="Genomic_DNA"/>
</dbReference>
<accession>A0ABU0SJG5</accession>
<dbReference type="InterPro" id="IPR055558">
    <property type="entry name" value="DUF7134"/>
</dbReference>
<evidence type="ECO:0000259" key="10">
    <source>
        <dbReference type="Pfam" id="PF02518"/>
    </source>
</evidence>
<comment type="catalytic activity">
    <reaction evidence="1">
        <text>ATP + protein L-histidine = ADP + protein N-phospho-L-histidine.</text>
        <dbReference type="EC" id="2.7.13.3"/>
    </reaction>
</comment>
<name>A0ABU0SJG5_9ACTN</name>
<organism evidence="13 14">
    <name type="scientific">Streptomyces umbrinus</name>
    <dbReference type="NCBI Taxonomy" id="67370"/>
    <lineage>
        <taxon>Bacteria</taxon>
        <taxon>Bacillati</taxon>
        <taxon>Actinomycetota</taxon>
        <taxon>Actinomycetes</taxon>
        <taxon>Kitasatosporales</taxon>
        <taxon>Streptomycetaceae</taxon>
        <taxon>Streptomyces</taxon>
        <taxon>Streptomyces phaeochromogenes group</taxon>
    </lineage>
</organism>
<keyword evidence="4" id="KW-0808">Transferase</keyword>
<feature type="domain" description="Histidine kinase/HSP90-like ATPase" evidence="10">
    <location>
        <begin position="298"/>
        <end position="408"/>
    </location>
</feature>
<feature type="domain" description="DUF7134" evidence="12">
    <location>
        <begin position="16"/>
        <end position="161"/>
    </location>
</feature>
<evidence type="ECO:0000313" key="13">
    <source>
        <dbReference type="EMBL" id="MDQ1023717.1"/>
    </source>
</evidence>
<dbReference type="InterPro" id="IPR003594">
    <property type="entry name" value="HATPase_dom"/>
</dbReference>
<dbReference type="EC" id="2.7.13.3" evidence="2"/>
<keyword evidence="7" id="KW-0067">ATP-binding</keyword>
<dbReference type="Pfam" id="PF07730">
    <property type="entry name" value="HisKA_3"/>
    <property type="match status" value="1"/>
</dbReference>
<evidence type="ECO:0000313" key="14">
    <source>
        <dbReference type="Proteomes" id="UP001230328"/>
    </source>
</evidence>
<evidence type="ECO:0000256" key="6">
    <source>
        <dbReference type="ARBA" id="ARBA00022777"/>
    </source>
</evidence>
<dbReference type="Pfam" id="PF23539">
    <property type="entry name" value="DUF7134"/>
    <property type="match status" value="1"/>
</dbReference>
<dbReference type="CDD" id="cd16917">
    <property type="entry name" value="HATPase_UhpB-NarQ-NarX-like"/>
    <property type="match status" value="1"/>
</dbReference>
<dbReference type="Gene3D" id="3.30.565.10">
    <property type="entry name" value="Histidine kinase-like ATPase, C-terminal domain"/>
    <property type="match status" value="1"/>
</dbReference>
<evidence type="ECO:0000256" key="5">
    <source>
        <dbReference type="ARBA" id="ARBA00022741"/>
    </source>
</evidence>
<dbReference type="InterPro" id="IPR011712">
    <property type="entry name" value="Sig_transdc_His_kin_sub3_dim/P"/>
</dbReference>
<feature type="domain" description="Signal transduction histidine kinase subgroup 3 dimerisation and phosphoacceptor" evidence="11">
    <location>
        <begin position="189"/>
        <end position="254"/>
    </location>
</feature>
<evidence type="ECO:0000259" key="11">
    <source>
        <dbReference type="Pfam" id="PF07730"/>
    </source>
</evidence>
<evidence type="ECO:0000256" key="1">
    <source>
        <dbReference type="ARBA" id="ARBA00000085"/>
    </source>
</evidence>
<evidence type="ECO:0000256" key="2">
    <source>
        <dbReference type="ARBA" id="ARBA00012438"/>
    </source>
</evidence>
<evidence type="ECO:0000256" key="8">
    <source>
        <dbReference type="ARBA" id="ARBA00023012"/>
    </source>
</evidence>
<gene>
    <name evidence="13" type="ORF">QF035_001299</name>
</gene>
<evidence type="ECO:0000256" key="9">
    <source>
        <dbReference type="SAM" id="MobiDB-lite"/>
    </source>
</evidence>
<reference evidence="13 14" key="1">
    <citation type="submission" date="2023-07" db="EMBL/GenBank/DDBJ databases">
        <title>Comparative genomics of wheat-associated soil bacteria to identify genetic determinants of phenazine resistance.</title>
        <authorList>
            <person name="Mouncey N."/>
        </authorList>
    </citation>
    <scope>NUCLEOTIDE SEQUENCE [LARGE SCALE GENOMIC DNA]</scope>
    <source>
        <strain evidence="13 14">V2I4</strain>
    </source>
</reference>
<feature type="region of interest" description="Disordered" evidence="9">
    <location>
        <begin position="344"/>
        <end position="371"/>
    </location>
</feature>
<dbReference type="Gene3D" id="1.20.5.1930">
    <property type="match status" value="1"/>
</dbReference>